<gene>
    <name evidence="1" type="ORF">LCGC14_2315870</name>
</gene>
<organism evidence="1">
    <name type="scientific">marine sediment metagenome</name>
    <dbReference type="NCBI Taxonomy" id="412755"/>
    <lineage>
        <taxon>unclassified sequences</taxon>
        <taxon>metagenomes</taxon>
        <taxon>ecological metagenomes</taxon>
    </lineage>
</organism>
<dbReference type="AlphaFoldDB" id="A0A0F9CJV0"/>
<evidence type="ECO:0000313" key="1">
    <source>
        <dbReference type="EMBL" id="KKL49404.1"/>
    </source>
</evidence>
<name>A0A0F9CJV0_9ZZZZ</name>
<sequence length="58" mass="6911">MFDIWRLKRKLVKENLEFETNQLAVANSTLGSALEASRRVQEEPDHNMWFQHLNLNQI</sequence>
<proteinExistence type="predicted"/>
<comment type="caution">
    <text evidence="1">The sequence shown here is derived from an EMBL/GenBank/DDBJ whole genome shotgun (WGS) entry which is preliminary data.</text>
</comment>
<dbReference type="EMBL" id="LAZR01032969">
    <property type="protein sequence ID" value="KKL49404.1"/>
    <property type="molecule type" value="Genomic_DNA"/>
</dbReference>
<reference evidence="1" key="1">
    <citation type="journal article" date="2015" name="Nature">
        <title>Complex archaea that bridge the gap between prokaryotes and eukaryotes.</title>
        <authorList>
            <person name="Spang A."/>
            <person name="Saw J.H."/>
            <person name="Jorgensen S.L."/>
            <person name="Zaremba-Niedzwiedzka K."/>
            <person name="Martijn J."/>
            <person name="Lind A.E."/>
            <person name="van Eijk R."/>
            <person name="Schleper C."/>
            <person name="Guy L."/>
            <person name="Ettema T.J."/>
        </authorList>
    </citation>
    <scope>NUCLEOTIDE SEQUENCE</scope>
</reference>
<protein>
    <submittedName>
        <fullName evidence="1">Uncharacterized protein</fullName>
    </submittedName>
</protein>
<accession>A0A0F9CJV0</accession>